<organism evidence="4 5">
    <name type="scientific">Enterovibrio coralii</name>
    <dbReference type="NCBI Taxonomy" id="294935"/>
    <lineage>
        <taxon>Bacteria</taxon>
        <taxon>Pseudomonadati</taxon>
        <taxon>Pseudomonadota</taxon>
        <taxon>Gammaproteobacteria</taxon>
        <taxon>Vibrionales</taxon>
        <taxon>Vibrionaceae</taxon>
        <taxon>Enterovibrio</taxon>
    </lineage>
</organism>
<proteinExistence type="predicted"/>
<gene>
    <name evidence="4" type="ORF">ATN88_19415</name>
</gene>
<keyword evidence="5" id="KW-1185">Reference proteome</keyword>
<dbReference type="InterPro" id="IPR000014">
    <property type="entry name" value="PAS"/>
</dbReference>
<dbReference type="InterPro" id="IPR035965">
    <property type="entry name" value="PAS-like_dom_sf"/>
</dbReference>
<accession>A0A135I6W2</accession>
<dbReference type="EMBL" id="LNTY01000036">
    <property type="protein sequence ID" value="KXF81124.1"/>
    <property type="molecule type" value="Genomic_DNA"/>
</dbReference>
<keyword evidence="1" id="KW-0472">Membrane</keyword>
<dbReference type="AlphaFoldDB" id="A0A135I6W2"/>
<reference evidence="4 5" key="1">
    <citation type="submission" date="2015-11" db="EMBL/GenBank/DDBJ databases">
        <title>Genomic Taxonomy of the Vibrionaceae.</title>
        <authorList>
            <person name="Gomez-Gil B."/>
            <person name="Enciso-Ibarra J."/>
        </authorList>
    </citation>
    <scope>NUCLEOTIDE SEQUENCE [LARGE SCALE GENOMIC DNA]</scope>
    <source>
        <strain evidence="4 5">CAIM 912</strain>
    </source>
</reference>
<dbReference type="SUPFAM" id="SSF55785">
    <property type="entry name" value="PYP-like sensor domain (PAS domain)"/>
    <property type="match status" value="1"/>
</dbReference>
<dbReference type="Pfam" id="PF13188">
    <property type="entry name" value="PAS_8"/>
    <property type="match status" value="1"/>
</dbReference>
<dbReference type="Pfam" id="PF08376">
    <property type="entry name" value="NIT"/>
    <property type="match status" value="1"/>
</dbReference>
<evidence type="ECO:0000259" key="2">
    <source>
        <dbReference type="Pfam" id="PF08376"/>
    </source>
</evidence>
<dbReference type="STRING" id="294935.ATN88_19415"/>
<dbReference type="InterPro" id="IPR013587">
    <property type="entry name" value="Nitrate/nitrite_sensing"/>
</dbReference>
<dbReference type="Proteomes" id="UP000070529">
    <property type="component" value="Unassembled WGS sequence"/>
</dbReference>
<feature type="transmembrane region" description="Helical" evidence="1">
    <location>
        <begin position="20"/>
        <end position="41"/>
    </location>
</feature>
<feature type="domain" description="PAS" evidence="3">
    <location>
        <begin position="363"/>
        <end position="410"/>
    </location>
</feature>
<dbReference type="Gene3D" id="3.30.450.20">
    <property type="entry name" value="PAS domain"/>
    <property type="match status" value="1"/>
</dbReference>
<evidence type="ECO:0000313" key="4">
    <source>
        <dbReference type="EMBL" id="KXF81124.1"/>
    </source>
</evidence>
<name>A0A135I6W2_9GAMM</name>
<dbReference type="OrthoDB" id="8744489at2"/>
<dbReference type="RefSeq" id="WP_067417973.1">
    <property type="nucleotide sequence ID" value="NZ_LNTY01000036.1"/>
</dbReference>
<sequence>MANFSKRFITQLSVKAKIGIVVSLLVVAISYLIAAAVLQHISSIRGHERELSGLQLIWPVYELITPIQQVRGNTNRYLNGDESVLPDIRNAQRNVDEKLSALFSLANSSDIKSNVDIINEVNIVRVQWENLKSTEFVGTPDEVFQRYTDAIQNLRQLLTSLSDKSGLSFDSEATSAYLINLSTNFALQQQELIGITRGKGSGILAKLESGEEVSNKQLNSLTKVAAGIGMSEVSYQLKQVFLADQRMDQALRSYATEAQSSIQLFSREMLSFLSSGQTELSSDQIWDDGTEAISRVRALVAESLPWVKTIIEERIERQYNQFYWLLLTSSIAVIVALSFAVWILGDLKTKYEEERELAIRLTQIKQALDNVKTSVMMADNDHNIVYVNNAASHLFKRRAQILADEIENFEAKALVGSSLTMFKTSTFLQKLALNEMTHSHVEELELGNLNFIITVVPVLNEAKERIGTVVEWQDKTNQKVSEREIKAMIDQAKGGQLTSRIRTEEKEGFFLYVADGLNELMDVLHNALSETVNVFDALSHGKLDVEIEGEYEAHSPNCNQTPMIRSENSIRSLSICASRLPV</sequence>
<evidence type="ECO:0000259" key="3">
    <source>
        <dbReference type="Pfam" id="PF13188"/>
    </source>
</evidence>
<evidence type="ECO:0000313" key="5">
    <source>
        <dbReference type="Proteomes" id="UP000070529"/>
    </source>
</evidence>
<protein>
    <submittedName>
        <fullName evidence="4">Uncharacterized protein</fullName>
    </submittedName>
</protein>
<keyword evidence="1" id="KW-0812">Transmembrane</keyword>
<comment type="caution">
    <text evidence="4">The sequence shown here is derived from an EMBL/GenBank/DDBJ whole genome shotgun (WGS) entry which is preliminary data.</text>
</comment>
<feature type="domain" description="Nitrate/nitrite sensing protein" evidence="2">
    <location>
        <begin position="63"/>
        <end position="300"/>
    </location>
</feature>
<keyword evidence="1" id="KW-1133">Transmembrane helix</keyword>
<evidence type="ECO:0000256" key="1">
    <source>
        <dbReference type="SAM" id="Phobius"/>
    </source>
</evidence>
<feature type="transmembrane region" description="Helical" evidence="1">
    <location>
        <begin position="322"/>
        <end position="345"/>
    </location>
</feature>